<keyword evidence="2" id="KW-1185">Reference proteome</keyword>
<evidence type="ECO:0000313" key="2">
    <source>
        <dbReference type="Proteomes" id="UP001060085"/>
    </source>
</evidence>
<comment type="caution">
    <text evidence="1">The sequence shown here is derived from an EMBL/GenBank/DDBJ whole genome shotgun (WGS) entry which is preliminary data.</text>
</comment>
<protein>
    <submittedName>
        <fullName evidence="1">Uncharacterized protein</fullName>
    </submittedName>
</protein>
<organism evidence="1 2">
    <name type="scientific">Catharanthus roseus</name>
    <name type="common">Madagascar periwinkle</name>
    <name type="synonym">Vinca rosea</name>
    <dbReference type="NCBI Taxonomy" id="4058"/>
    <lineage>
        <taxon>Eukaryota</taxon>
        <taxon>Viridiplantae</taxon>
        <taxon>Streptophyta</taxon>
        <taxon>Embryophyta</taxon>
        <taxon>Tracheophyta</taxon>
        <taxon>Spermatophyta</taxon>
        <taxon>Magnoliopsida</taxon>
        <taxon>eudicotyledons</taxon>
        <taxon>Gunneridae</taxon>
        <taxon>Pentapetalae</taxon>
        <taxon>asterids</taxon>
        <taxon>lamiids</taxon>
        <taxon>Gentianales</taxon>
        <taxon>Apocynaceae</taxon>
        <taxon>Rauvolfioideae</taxon>
        <taxon>Vinceae</taxon>
        <taxon>Catharanthinae</taxon>
        <taxon>Catharanthus</taxon>
    </lineage>
</organism>
<accession>A0ACC0ANA7</accession>
<dbReference type="Proteomes" id="UP001060085">
    <property type="component" value="Linkage Group LG05"/>
</dbReference>
<sequence>MILLGGPLKIFQLRELLALMSSLKVLDVYFLLILDSEDQFLNWKPTSVTTVDRGRSDVFEILPINSYGKRKAKYREFERFESQYGTVPIYKYCDNENEDDEDEGISLDIQSWVARLRVDENTF</sequence>
<reference evidence="2" key="1">
    <citation type="journal article" date="2023" name="Nat. Plants">
        <title>Single-cell RNA sequencing provides a high-resolution roadmap for understanding the multicellular compartmentation of specialized metabolism.</title>
        <authorList>
            <person name="Sun S."/>
            <person name="Shen X."/>
            <person name="Li Y."/>
            <person name="Li Y."/>
            <person name="Wang S."/>
            <person name="Li R."/>
            <person name="Zhang H."/>
            <person name="Shen G."/>
            <person name="Guo B."/>
            <person name="Wei J."/>
            <person name="Xu J."/>
            <person name="St-Pierre B."/>
            <person name="Chen S."/>
            <person name="Sun C."/>
        </authorList>
    </citation>
    <scope>NUCLEOTIDE SEQUENCE [LARGE SCALE GENOMIC DNA]</scope>
</reference>
<name>A0ACC0ANA7_CATRO</name>
<proteinExistence type="predicted"/>
<dbReference type="EMBL" id="CM044705">
    <property type="protein sequence ID" value="KAI5662091.1"/>
    <property type="molecule type" value="Genomic_DNA"/>
</dbReference>
<evidence type="ECO:0000313" key="1">
    <source>
        <dbReference type="EMBL" id="KAI5662091.1"/>
    </source>
</evidence>
<gene>
    <name evidence="1" type="ORF">M9H77_21414</name>
</gene>